<name>A0A7S2NUP7_9STRA</name>
<protein>
    <submittedName>
        <fullName evidence="2">Uncharacterized protein</fullName>
    </submittedName>
</protein>
<proteinExistence type="predicted"/>
<dbReference type="AlphaFoldDB" id="A0A7S2NUP7"/>
<gene>
    <name evidence="2" type="ORF">LDAN0321_LOCUS2017</name>
</gene>
<evidence type="ECO:0000256" key="1">
    <source>
        <dbReference type="SAM" id="MobiDB-lite"/>
    </source>
</evidence>
<evidence type="ECO:0000313" key="2">
    <source>
        <dbReference type="EMBL" id="CAD9559325.1"/>
    </source>
</evidence>
<accession>A0A7S2NUP7</accession>
<sequence length="101" mass="11135">MIDNVETSMTVITSPSSNDSSVDGLARFSPITPAALTYEHHVDVCLNTETDAVICTTCKQINEVTNAVHRLSAVSSITSLHLHSFLRRLPHENTTREKIRS</sequence>
<reference evidence="2" key="1">
    <citation type="submission" date="2021-01" db="EMBL/GenBank/DDBJ databases">
        <authorList>
            <person name="Corre E."/>
            <person name="Pelletier E."/>
            <person name="Niang G."/>
            <person name="Scheremetjew M."/>
            <person name="Finn R."/>
            <person name="Kale V."/>
            <person name="Holt S."/>
            <person name="Cochrane G."/>
            <person name="Meng A."/>
            <person name="Brown T."/>
            <person name="Cohen L."/>
        </authorList>
    </citation>
    <scope>NUCLEOTIDE SEQUENCE</scope>
    <source>
        <strain evidence="2">B650</strain>
    </source>
</reference>
<feature type="region of interest" description="Disordered" evidence="1">
    <location>
        <begin position="1"/>
        <end position="21"/>
    </location>
</feature>
<dbReference type="EMBL" id="HBGY01003197">
    <property type="protein sequence ID" value="CAD9559325.1"/>
    <property type="molecule type" value="Transcribed_RNA"/>
</dbReference>
<organism evidence="2">
    <name type="scientific">Leptocylindrus danicus</name>
    <dbReference type="NCBI Taxonomy" id="163516"/>
    <lineage>
        <taxon>Eukaryota</taxon>
        <taxon>Sar</taxon>
        <taxon>Stramenopiles</taxon>
        <taxon>Ochrophyta</taxon>
        <taxon>Bacillariophyta</taxon>
        <taxon>Coscinodiscophyceae</taxon>
        <taxon>Chaetocerotophycidae</taxon>
        <taxon>Leptocylindrales</taxon>
        <taxon>Leptocylindraceae</taxon>
        <taxon>Leptocylindrus</taxon>
    </lineage>
</organism>